<evidence type="ECO:0000256" key="1">
    <source>
        <dbReference type="ARBA" id="ARBA00009646"/>
    </source>
</evidence>
<evidence type="ECO:0000313" key="5">
    <source>
        <dbReference type="Proteomes" id="UP000694569"/>
    </source>
</evidence>
<reference evidence="4" key="1">
    <citation type="submission" date="2025-08" db="UniProtKB">
        <authorList>
            <consortium name="Ensembl"/>
        </authorList>
    </citation>
    <scope>IDENTIFICATION</scope>
</reference>
<dbReference type="Gene3D" id="2.60.20.10">
    <property type="entry name" value="Crystallins"/>
    <property type="match status" value="1"/>
</dbReference>
<accession>A0A8C5P5Z9</accession>
<dbReference type="InterPro" id="IPR011024">
    <property type="entry name" value="G_crystallin-like"/>
</dbReference>
<name>A0A8C5P5Z9_9ANUR</name>
<evidence type="ECO:0000313" key="4">
    <source>
        <dbReference type="Ensembl" id="ENSLLEP00000000439.1"/>
    </source>
</evidence>
<dbReference type="Ensembl" id="ENSLLET00000000461.1">
    <property type="protein sequence ID" value="ENSLLEP00000000439.1"/>
    <property type="gene ID" value="ENSLLEG00000000301.1"/>
</dbReference>
<dbReference type="GeneTree" id="ENSGT01000000217556"/>
<protein>
    <recommendedName>
        <fullName evidence="3">Beta/gamma crystallin 'Greek key' domain-containing protein</fullName>
    </recommendedName>
</protein>
<dbReference type="OrthoDB" id="8603363at2759"/>
<evidence type="ECO:0000259" key="3">
    <source>
        <dbReference type="SMART" id="SM00247"/>
    </source>
</evidence>
<keyword evidence="5" id="KW-1185">Reference proteome</keyword>
<organism evidence="4 5">
    <name type="scientific">Leptobrachium leishanense</name>
    <name type="common">Leishan spiny toad</name>
    <dbReference type="NCBI Taxonomy" id="445787"/>
    <lineage>
        <taxon>Eukaryota</taxon>
        <taxon>Metazoa</taxon>
        <taxon>Chordata</taxon>
        <taxon>Craniata</taxon>
        <taxon>Vertebrata</taxon>
        <taxon>Euteleostomi</taxon>
        <taxon>Amphibia</taxon>
        <taxon>Batrachia</taxon>
        <taxon>Anura</taxon>
        <taxon>Pelobatoidea</taxon>
        <taxon>Megophryidae</taxon>
        <taxon>Leptobrachium</taxon>
    </lineage>
</organism>
<keyword evidence="2" id="KW-0677">Repeat</keyword>
<reference evidence="4" key="2">
    <citation type="submission" date="2025-09" db="UniProtKB">
        <authorList>
            <consortium name="Ensembl"/>
        </authorList>
    </citation>
    <scope>IDENTIFICATION</scope>
</reference>
<dbReference type="AlphaFoldDB" id="A0A8C5P5Z9"/>
<dbReference type="Proteomes" id="UP000694569">
    <property type="component" value="Unplaced"/>
</dbReference>
<comment type="similarity">
    <text evidence="1">Belongs to the beta/gamma-crystallin family.</text>
</comment>
<sequence length="197" mass="22304">MSSLELYEGLNMKGQSVSVNCDTPKLSHMGFRKRARSLRVIRHPWVVFTEDNYDGHFRIYEGDHFSIPSFENKISSARLMEEDLDNPELVIYEDTCYRGQTLRLTRPTESFETYGFEGKGLSEIAIKGIRLGLKPLLLFHAKKQINVLKDLLPSSVVNPRSAQLLLTAPSCSASDPIEKLQAGDIVCFNLSFLCFLL</sequence>
<dbReference type="InterPro" id="IPR001064">
    <property type="entry name" value="Beta/gamma_crystallin"/>
</dbReference>
<evidence type="ECO:0000256" key="2">
    <source>
        <dbReference type="ARBA" id="ARBA00022737"/>
    </source>
</evidence>
<proteinExistence type="inferred from homology"/>
<dbReference type="SUPFAM" id="SSF49695">
    <property type="entry name" value="gamma-Crystallin-like"/>
    <property type="match status" value="1"/>
</dbReference>
<feature type="domain" description="Beta/gamma crystallin 'Greek key'" evidence="3">
    <location>
        <begin position="3"/>
        <end position="80"/>
    </location>
</feature>
<dbReference type="Pfam" id="PF00030">
    <property type="entry name" value="Crystall"/>
    <property type="match status" value="1"/>
</dbReference>
<dbReference type="SMART" id="SM00247">
    <property type="entry name" value="XTALbg"/>
    <property type="match status" value="1"/>
</dbReference>